<feature type="domain" description="DUF4240" evidence="1">
    <location>
        <begin position="2"/>
        <end position="126"/>
    </location>
</feature>
<accession>A0A561B8T7</accession>
<dbReference type="EMBL" id="VIVK01000002">
    <property type="protein sequence ID" value="TWD75375.1"/>
    <property type="molecule type" value="Genomic_DNA"/>
</dbReference>
<sequence length="151" mass="16603">MTAFWRIVGSNSVRSASEVQSALEQVSGQLRELDPDGLVQFEGKLREAPHTIDRRELAEIPVSLAGGLELPQTSDHFLYARCACILSGQDAYDAVLLAASEFSRFVRPYAQAAEELLYLASGTYEKKVGEESSLKAMFPLESTSNVQGWTE</sequence>
<comment type="caution">
    <text evidence="2">The sequence shown here is derived from an EMBL/GenBank/DDBJ whole genome shotgun (WGS) entry which is preliminary data.</text>
</comment>
<evidence type="ECO:0000313" key="2">
    <source>
        <dbReference type="EMBL" id="TWD75375.1"/>
    </source>
</evidence>
<evidence type="ECO:0000259" key="1">
    <source>
        <dbReference type="Pfam" id="PF14024"/>
    </source>
</evidence>
<gene>
    <name evidence="2" type="ORF">FB561_6813</name>
</gene>
<dbReference type="OrthoDB" id="6200718at2"/>
<protein>
    <submittedName>
        <fullName evidence="2">Uncharacterized protein DUF4240</fullName>
    </submittedName>
</protein>
<dbReference type="RefSeq" id="WP_145814083.1">
    <property type="nucleotide sequence ID" value="NZ_VIVK01000002.1"/>
</dbReference>
<dbReference type="Pfam" id="PF14024">
    <property type="entry name" value="DUF4240"/>
    <property type="match status" value="1"/>
</dbReference>
<dbReference type="InterPro" id="IPR025334">
    <property type="entry name" value="DUF4240"/>
</dbReference>
<dbReference type="Proteomes" id="UP000318380">
    <property type="component" value="Unassembled WGS sequence"/>
</dbReference>
<name>A0A561B8T7_9ACTN</name>
<organism evidence="2 3">
    <name type="scientific">Kribbella amoyensis</name>
    <dbReference type="NCBI Taxonomy" id="996641"/>
    <lineage>
        <taxon>Bacteria</taxon>
        <taxon>Bacillati</taxon>
        <taxon>Actinomycetota</taxon>
        <taxon>Actinomycetes</taxon>
        <taxon>Propionibacteriales</taxon>
        <taxon>Kribbellaceae</taxon>
        <taxon>Kribbella</taxon>
    </lineage>
</organism>
<reference evidence="2 3" key="1">
    <citation type="submission" date="2019-06" db="EMBL/GenBank/DDBJ databases">
        <title>Sequencing the genomes of 1000 actinobacteria strains.</title>
        <authorList>
            <person name="Klenk H.-P."/>
        </authorList>
    </citation>
    <scope>NUCLEOTIDE SEQUENCE [LARGE SCALE GENOMIC DNA]</scope>
    <source>
        <strain evidence="2 3">DSM 24683</strain>
    </source>
</reference>
<proteinExistence type="predicted"/>
<dbReference type="AlphaFoldDB" id="A0A561B8T7"/>
<evidence type="ECO:0000313" key="3">
    <source>
        <dbReference type="Proteomes" id="UP000318380"/>
    </source>
</evidence>
<keyword evidence="3" id="KW-1185">Reference proteome</keyword>